<dbReference type="PANTHER" id="PTHR32248:SF4">
    <property type="entry name" value="RNA POLYMERASE SIGMA-54 FACTOR"/>
    <property type="match status" value="1"/>
</dbReference>
<keyword evidence="6" id="KW-0731">Sigma factor</keyword>
<organism evidence="11 12">
    <name type="scientific">Alicyclobacillus macrosporangiidus</name>
    <dbReference type="NCBI Taxonomy" id="392015"/>
    <lineage>
        <taxon>Bacteria</taxon>
        <taxon>Bacillati</taxon>
        <taxon>Bacillota</taxon>
        <taxon>Bacilli</taxon>
        <taxon>Bacillales</taxon>
        <taxon>Alicyclobacillaceae</taxon>
        <taxon>Alicyclobacillus</taxon>
    </lineage>
</organism>
<reference evidence="12" key="1">
    <citation type="submission" date="2016-10" db="EMBL/GenBank/DDBJ databases">
        <authorList>
            <person name="Varghese N."/>
        </authorList>
    </citation>
    <scope>NUCLEOTIDE SEQUENCE [LARGE SCALE GENOMIC DNA]</scope>
    <source>
        <strain evidence="12">DSM 17980</strain>
    </source>
</reference>
<dbReference type="PROSITE" id="PS00718">
    <property type="entry name" value="SIGMA54_2"/>
    <property type="match status" value="1"/>
</dbReference>
<proteinExistence type="inferred from homology"/>
<dbReference type="Pfam" id="PF04552">
    <property type="entry name" value="Sigma54_DBD"/>
    <property type="match status" value="1"/>
</dbReference>
<accession>A0A1I7JS26</accession>
<feature type="domain" description="RNA polymerase sigma factor 54 DNA-binding" evidence="9">
    <location>
        <begin position="283"/>
        <end position="440"/>
    </location>
</feature>
<keyword evidence="12" id="KW-1185">Reference proteome</keyword>
<comment type="similarity">
    <text evidence="1">Belongs to the sigma-54 factor family.</text>
</comment>
<dbReference type="GO" id="GO:0001216">
    <property type="term" value="F:DNA-binding transcription activator activity"/>
    <property type="evidence" value="ECO:0007669"/>
    <property type="project" value="InterPro"/>
</dbReference>
<sequence>MNLGYGLYQEQMQRLVMTQQMKQAIELLQCNALELIEKLAELADSNPLAEVEPPPALWQEPWWRTAPGTGGVRKDAAGFPFEQVVAAEDTLTQALVRQLRLMPAPLPVVRCAEFLAGCLDESGYLREPEDALREALGVSRELFAEALALLQSCDPPGIGARHLRECLRLQLDRVPAGRRDLVRTLIDHHLDAVAAGKLAAIAKQLHTSPREVQAAVDELRRLNPRPGYAYKAGRPEYIVPDLLVHRDGARYVVLHNDHAEPSLRVNPHYHRMLARAEDEETRQYLAKKLHAVQWFARCLEQRRVTLYRVGEAIVEYQRAFFDHGVSALKPLTLRQVGEALGLHESTISRATRGKYMLTPRGLFEMKYFFTAEVAAAGGSTSAGAVKFAIRRLIEAEDPQHPLSDEALAHRLQDEGMYISRRTVAKYREEMQIPPSWRRRRFAE</sequence>
<evidence type="ECO:0000259" key="9">
    <source>
        <dbReference type="Pfam" id="PF04552"/>
    </source>
</evidence>
<dbReference type="PRINTS" id="PR00045">
    <property type="entry name" value="SIGMA54FCT"/>
</dbReference>
<dbReference type="Proteomes" id="UP000183508">
    <property type="component" value="Unassembled WGS sequence"/>
</dbReference>
<evidence type="ECO:0000256" key="1">
    <source>
        <dbReference type="ARBA" id="ARBA00008798"/>
    </source>
</evidence>
<evidence type="ECO:0000256" key="5">
    <source>
        <dbReference type="ARBA" id="ARBA00023015"/>
    </source>
</evidence>
<evidence type="ECO:0000256" key="7">
    <source>
        <dbReference type="ARBA" id="ARBA00023125"/>
    </source>
</evidence>
<evidence type="ECO:0000313" key="11">
    <source>
        <dbReference type="EMBL" id="SFU88014.1"/>
    </source>
</evidence>
<dbReference type="PANTHER" id="PTHR32248">
    <property type="entry name" value="RNA POLYMERASE SIGMA-54 FACTOR"/>
    <property type="match status" value="1"/>
</dbReference>
<dbReference type="GO" id="GO:0000428">
    <property type="term" value="C:DNA-directed RNA polymerase complex"/>
    <property type="evidence" value="ECO:0007669"/>
    <property type="project" value="UniProtKB-KW"/>
</dbReference>
<keyword evidence="4" id="KW-0548">Nucleotidyltransferase</keyword>
<dbReference type="GO" id="GO:0016987">
    <property type="term" value="F:sigma factor activity"/>
    <property type="evidence" value="ECO:0007669"/>
    <property type="project" value="UniProtKB-KW"/>
</dbReference>
<dbReference type="Pfam" id="PF04963">
    <property type="entry name" value="Sigma54_CBD"/>
    <property type="match status" value="1"/>
</dbReference>
<dbReference type="GO" id="GO:0016779">
    <property type="term" value="F:nucleotidyltransferase activity"/>
    <property type="evidence" value="ECO:0007669"/>
    <property type="project" value="UniProtKB-KW"/>
</dbReference>
<dbReference type="GO" id="GO:0006352">
    <property type="term" value="P:DNA-templated transcription initiation"/>
    <property type="evidence" value="ECO:0007669"/>
    <property type="project" value="InterPro"/>
</dbReference>
<dbReference type="RefSeq" id="WP_074952863.1">
    <property type="nucleotide sequence ID" value="NZ_FPBV01000011.1"/>
</dbReference>
<evidence type="ECO:0000256" key="6">
    <source>
        <dbReference type="ARBA" id="ARBA00023082"/>
    </source>
</evidence>
<keyword evidence="2" id="KW-0240">DNA-directed RNA polymerase</keyword>
<dbReference type="EMBL" id="FPBV01000011">
    <property type="protein sequence ID" value="SFU88014.1"/>
    <property type="molecule type" value="Genomic_DNA"/>
</dbReference>
<dbReference type="STRING" id="392015.SAMN05421543_11194"/>
<keyword evidence="3" id="KW-0808">Transferase</keyword>
<keyword evidence="7" id="KW-0238">DNA-binding</keyword>
<dbReference type="InterPro" id="IPR038709">
    <property type="entry name" value="RpoN_core-bd_sf"/>
</dbReference>
<evidence type="ECO:0000313" key="12">
    <source>
        <dbReference type="Proteomes" id="UP000183508"/>
    </source>
</evidence>
<gene>
    <name evidence="11" type="ORF">SAMN05421543_11194</name>
</gene>
<dbReference type="Gene3D" id="1.10.10.1330">
    <property type="entry name" value="RNA polymerase sigma-54 factor, core-binding domain"/>
    <property type="match status" value="1"/>
</dbReference>
<dbReference type="PIRSF" id="PIRSF000774">
    <property type="entry name" value="RpoN"/>
    <property type="match status" value="1"/>
</dbReference>
<dbReference type="InterPro" id="IPR007046">
    <property type="entry name" value="RNA_pol_sigma_54_core-bd"/>
</dbReference>
<dbReference type="Pfam" id="PF00309">
    <property type="entry name" value="Sigma54_AID"/>
    <property type="match status" value="1"/>
</dbReference>
<evidence type="ECO:0000256" key="3">
    <source>
        <dbReference type="ARBA" id="ARBA00022679"/>
    </source>
</evidence>
<keyword evidence="5" id="KW-0805">Transcription regulation</keyword>
<protein>
    <submittedName>
        <fullName evidence="11">RNA polymerase sigma-54 factor</fullName>
    </submittedName>
</protein>
<dbReference type="InterPro" id="IPR000394">
    <property type="entry name" value="RNA_pol_sigma_54"/>
</dbReference>
<dbReference type="Gene3D" id="1.10.10.60">
    <property type="entry name" value="Homeodomain-like"/>
    <property type="match status" value="1"/>
</dbReference>
<keyword evidence="8" id="KW-0804">Transcription</keyword>
<feature type="domain" description="RNA polymerase sigma factor 54 core-binding" evidence="10">
    <location>
        <begin position="81"/>
        <end position="269"/>
    </location>
</feature>
<evidence type="ECO:0000256" key="2">
    <source>
        <dbReference type="ARBA" id="ARBA00022478"/>
    </source>
</evidence>
<dbReference type="GO" id="GO:0003677">
    <property type="term" value="F:DNA binding"/>
    <property type="evidence" value="ECO:0007669"/>
    <property type="project" value="UniProtKB-KW"/>
</dbReference>
<evidence type="ECO:0000256" key="4">
    <source>
        <dbReference type="ARBA" id="ARBA00022695"/>
    </source>
</evidence>
<dbReference type="InterPro" id="IPR007634">
    <property type="entry name" value="RNA_pol_sigma_54_DNA-bd"/>
</dbReference>
<name>A0A1I7JS26_9BACL</name>
<dbReference type="NCBIfam" id="TIGR02395">
    <property type="entry name" value="rpoN_sigma"/>
    <property type="match status" value="1"/>
</dbReference>
<dbReference type="AlphaFoldDB" id="A0A1I7JS26"/>
<evidence type="ECO:0000256" key="8">
    <source>
        <dbReference type="ARBA" id="ARBA00023163"/>
    </source>
</evidence>
<dbReference type="PROSITE" id="PS50044">
    <property type="entry name" value="SIGMA54_3"/>
    <property type="match status" value="1"/>
</dbReference>
<dbReference type="eggNOG" id="COG1508">
    <property type="taxonomic scope" value="Bacteria"/>
</dbReference>
<evidence type="ECO:0000259" key="10">
    <source>
        <dbReference type="Pfam" id="PF04963"/>
    </source>
</evidence>